<dbReference type="EMBL" id="CP111025">
    <property type="protein sequence ID" value="WAR26576.1"/>
    <property type="molecule type" value="Genomic_DNA"/>
</dbReference>
<sequence>MPSTMVHAASVRLKDCSLNDTLQSMDASMDEENNNVKMALKSPSKTVNFDPAETSKVQREMYTAMKARREALEEILKKRTEDLKLLCIKEGELTGVLPPETPLAPGEEPPQIRRRVGTAFSLHSNIMGNKDESEDMSQTLELELELQKQITSAAHKLASDKSVSRFVRKQRRHSFIKAQNKLKEMEKKLSEYRKGSVPSSPATSGKFDGTYCVTDTEVIHRPAKSRHSSSVAHRLSRSFREKNLLKYHRFIDSGKSPVKGGIIDMKNLSVIIDSSMDDSRDLTVESRLEESRLADTSMDTLATSSSEESYKISNDSLYPSSFKNSRTKEDDSPLDLSFLTPPPAHKQREVACMSPNTRRSKRASWHHTMFPKYSPLTPRSNKETAV</sequence>
<organism evidence="6 7">
    <name type="scientific">Mya arenaria</name>
    <name type="common">Soft-shell clam</name>
    <dbReference type="NCBI Taxonomy" id="6604"/>
    <lineage>
        <taxon>Eukaryota</taxon>
        <taxon>Metazoa</taxon>
        <taxon>Spiralia</taxon>
        <taxon>Lophotrochozoa</taxon>
        <taxon>Mollusca</taxon>
        <taxon>Bivalvia</taxon>
        <taxon>Autobranchia</taxon>
        <taxon>Heteroconchia</taxon>
        <taxon>Euheterodonta</taxon>
        <taxon>Imparidentia</taxon>
        <taxon>Neoheterodontei</taxon>
        <taxon>Myida</taxon>
        <taxon>Myoidea</taxon>
        <taxon>Myidae</taxon>
        <taxon>Mya</taxon>
    </lineage>
</organism>
<feature type="region of interest" description="Disordered" evidence="4">
    <location>
        <begin position="353"/>
        <end position="386"/>
    </location>
</feature>
<evidence type="ECO:0000256" key="2">
    <source>
        <dbReference type="ARBA" id="ARBA00022490"/>
    </source>
</evidence>
<feature type="region of interest" description="Disordered" evidence="4">
    <location>
        <begin position="298"/>
        <end position="335"/>
    </location>
</feature>
<evidence type="ECO:0000259" key="5">
    <source>
        <dbReference type="Pfam" id="PF11819"/>
    </source>
</evidence>
<evidence type="ECO:0000256" key="4">
    <source>
        <dbReference type="SAM" id="MobiDB-lite"/>
    </source>
</evidence>
<name>A0ABY7G5J7_MYAAR</name>
<feature type="compositionally biased region" description="Polar residues" evidence="4">
    <location>
        <begin position="298"/>
        <end position="324"/>
    </location>
</feature>
<reference evidence="6" key="1">
    <citation type="submission" date="2022-11" db="EMBL/GenBank/DDBJ databases">
        <title>Centuries of genome instability and evolution in soft-shell clam transmissible cancer (bioRxiv).</title>
        <authorList>
            <person name="Hart S.F.M."/>
            <person name="Yonemitsu M.A."/>
            <person name="Giersch R.M."/>
            <person name="Beal B.F."/>
            <person name="Arriagada G."/>
            <person name="Davis B.W."/>
            <person name="Ostrander E.A."/>
            <person name="Goff S.P."/>
            <person name="Metzger M.J."/>
        </authorList>
    </citation>
    <scope>NUCLEOTIDE SEQUENCE</scope>
    <source>
        <strain evidence="6">MELC-2E11</strain>
        <tissue evidence="6">Siphon/mantle</tissue>
    </source>
</reference>
<dbReference type="Pfam" id="PF11819">
    <property type="entry name" value="CUPID"/>
    <property type="match status" value="1"/>
</dbReference>
<evidence type="ECO:0000256" key="3">
    <source>
        <dbReference type="ARBA" id="ARBA00023054"/>
    </source>
</evidence>
<evidence type="ECO:0000313" key="6">
    <source>
        <dbReference type="EMBL" id="WAR26576.1"/>
    </source>
</evidence>
<evidence type="ECO:0000313" key="7">
    <source>
        <dbReference type="Proteomes" id="UP001164746"/>
    </source>
</evidence>
<dbReference type="PANTHER" id="PTHR46079:SF2">
    <property type="entry name" value="FERM DOMAIN-CONTAINING PROTEIN"/>
    <property type="match status" value="1"/>
</dbReference>
<comment type="subcellular location">
    <subcellularLocation>
        <location evidence="1">Cytoplasm</location>
    </subcellularLocation>
</comment>
<dbReference type="PANTHER" id="PTHR46079">
    <property type="entry name" value="FERM DOMAIN-CONTAINING PROTEIN 4"/>
    <property type="match status" value="1"/>
</dbReference>
<evidence type="ECO:0000256" key="1">
    <source>
        <dbReference type="ARBA" id="ARBA00004496"/>
    </source>
</evidence>
<keyword evidence="3" id="KW-0175">Coiled coil</keyword>
<keyword evidence="7" id="KW-1185">Reference proteome</keyword>
<keyword evidence="2" id="KW-0963">Cytoplasm</keyword>
<dbReference type="Proteomes" id="UP001164746">
    <property type="component" value="Chromosome 14"/>
</dbReference>
<proteinExistence type="predicted"/>
<gene>
    <name evidence="6" type="ORF">MAR_012280</name>
</gene>
<dbReference type="InterPro" id="IPR047176">
    <property type="entry name" value="FRMD4A/B"/>
</dbReference>
<feature type="domain" description="Cytohesin Ubiquitin Protein Inducing" evidence="5">
    <location>
        <begin position="49"/>
        <end position="165"/>
    </location>
</feature>
<protein>
    <submittedName>
        <fullName evidence="6">FRM4A-like protein</fullName>
    </submittedName>
</protein>
<dbReference type="InterPro" id="IPR021774">
    <property type="entry name" value="CUPID"/>
</dbReference>
<accession>A0ABY7G5J7</accession>